<proteinExistence type="predicted"/>
<dbReference type="Pfam" id="PF07179">
    <property type="entry name" value="SseB"/>
    <property type="match status" value="2"/>
</dbReference>
<name>A0ABQ1RNX0_9MICO</name>
<accession>A0ABQ1RNX0</accession>
<dbReference type="Proteomes" id="UP000629365">
    <property type="component" value="Unassembled WGS sequence"/>
</dbReference>
<sequence>MALFNRRKKTDDASESQTPIEADAPDERAEQEQPPSEPVPEIGISVQAFRGVGAAAGPEVKLPDPDEPAPNTPSPIAAPRPTASGASVPTAPEKRTLPLAPALPPAQTESVPGMKDNVLLRTALAEIEEGATNEQLIGVLRQMLQGHLFLRVSGDARTQISEGKPLSVAVVRDGERAYMLAFSSAVAVRDSVQRETEPTATSAVAQPVTAVLQQVVSGGFSGLIIDNASGAHRAVFSIEILTKALEQADPGMTIKSLLSAPREQDTARKVGDALAKTKVWVAVNDGTEGAKVGIAEAHTADGRRFLQVFSHPLEVVALGRGDKPMPFTPEQLAKLLTSHASLAGVLVDSAGPSLIVERDALAAVIVLAVDLGD</sequence>
<evidence type="ECO:0000259" key="2">
    <source>
        <dbReference type="Pfam" id="PF07179"/>
    </source>
</evidence>
<reference evidence="4" key="1">
    <citation type="journal article" date="2019" name="Int. J. Syst. Evol. Microbiol.">
        <title>The Global Catalogue of Microorganisms (GCM) 10K type strain sequencing project: providing services to taxonomists for standard genome sequencing and annotation.</title>
        <authorList>
            <consortium name="The Broad Institute Genomics Platform"/>
            <consortium name="The Broad Institute Genome Sequencing Center for Infectious Disease"/>
            <person name="Wu L."/>
            <person name="Ma J."/>
        </authorList>
    </citation>
    <scope>NUCLEOTIDE SEQUENCE [LARGE SCALE GENOMIC DNA]</scope>
    <source>
        <strain evidence="4">CCM 7640</strain>
    </source>
</reference>
<keyword evidence="4" id="KW-1185">Reference proteome</keyword>
<gene>
    <name evidence="3" type="ORF">GCM10007269_17000</name>
</gene>
<evidence type="ECO:0000256" key="1">
    <source>
        <dbReference type="SAM" id="MobiDB-lite"/>
    </source>
</evidence>
<dbReference type="RefSeq" id="WP_188436142.1">
    <property type="nucleotide sequence ID" value="NZ_BMCM01000002.1"/>
</dbReference>
<feature type="domain" description="SseB protein N-terminal" evidence="2">
    <location>
        <begin position="120"/>
        <end position="207"/>
    </location>
</feature>
<evidence type="ECO:0000313" key="4">
    <source>
        <dbReference type="Proteomes" id="UP000629365"/>
    </source>
</evidence>
<dbReference type="InterPro" id="IPR009839">
    <property type="entry name" value="SseB_N"/>
</dbReference>
<comment type="caution">
    <text evidence="3">The sequence shown here is derived from an EMBL/GenBank/DDBJ whole genome shotgun (WGS) entry which is preliminary data.</text>
</comment>
<organism evidence="3 4">
    <name type="scientific">Microbacterium murale</name>
    <dbReference type="NCBI Taxonomy" id="1081040"/>
    <lineage>
        <taxon>Bacteria</taxon>
        <taxon>Bacillati</taxon>
        <taxon>Actinomycetota</taxon>
        <taxon>Actinomycetes</taxon>
        <taxon>Micrococcales</taxon>
        <taxon>Microbacteriaceae</taxon>
        <taxon>Microbacterium</taxon>
    </lineage>
</organism>
<feature type="compositionally biased region" description="Pro residues" evidence="1">
    <location>
        <begin position="68"/>
        <end position="78"/>
    </location>
</feature>
<feature type="region of interest" description="Disordered" evidence="1">
    <location>
        <begin position="1"/>
        <end position="114"/>
    </location>
</feature>
<dbReference type="EMBL" id="BMCM01000002">
    <property type="protein sequence ID" value="GGD74624.1"/>
    <property type="molecule type" value="Genomic_DNA"/>
</dbReference>
<protein>
    <recommendedName>
        <fullName evidence="2">SseB protein N-terminal domain-containing protein</fullName>
    </recommendedName>
</protein>
<feature type="domain" description="SseB protein N-terminal" evidence="2">
    <location>
        <begin position="258"/>
        <end position="362"/>
    </location>
</feature>
<evidence type="ECO:0000313" key="3">
    <source>
        <dbReference type="EMBL" id="GGD74624.1"/>
    </source>
</evidence>